<evidence type="ECO:0000313" key="1">
    <source>
        <dbReference type="EMBL" id="OTI63208.1"/>
    </source>
</evidence>
<dbReference type="EMBL" id="NFFZ01000004">
    <property type="protein sequence ID" value="OTI63208.1"/>
    <property type="molecule type" value="Genomic_DNA"/>
</dbReference>
<proteinExistence type="predicted"/>
<sequence length="397" mass="44889">MTQVDLGWIAALAKPQTTEERMLQSVVLSFVDSAVYECPADLLRHMNPSTRDLAKTIITSAKTPSSASDMREMAAAADLEFGHTTKYFEVSPPVGRVRFRWQGGHRSSVRVNMNNFGEERFYQRLRYLRDRLVWELNNASASPELSAPLSHQACETTELRGLMTEEQMERVAKPQSSLDRCFQEAVLHLVDPAVYFTTIEKLASLPPEDLETVFAVLAVMDKPTIAGALVQLAEDADSAFTAKRGYIEDVKSGYRVHIRKGTERVKLSVCLNEFGEERALKRARFLRDRVMFDIALSMSPGIMSPIVGLQLREFSKRGRQDVLYMLFRYACPSSGRYRTVRYSCRKNGFRGSFTKLSKEVANLGYEVHPDSIADIRPTLEQFNRHSAVITDLPPPFS</sequence>
<protein>
    <submittedName>
        <fullName evidence="1">Uncharacterized protein</fullName>
    </submittedName>
</protein>
<dbReference type="RefSeq" id="WP_065327485.1">
    <property type="nucleotide sequence ID" value="NZ_NFFZ01000004.1"/>
</dbReference>
<evidence type="ECO:0000313" key="2">
    <source>
        <dbReference type="Proteomes" id="UP000194857"/>
    </source>
</evidence>
<comment type="caution">
    <text evidence="1">The sequence shown here is derived from an EMBL/GenBank/DDBJ whole genome shotgun (WGS) entry which is preliminary data.</text>
</comment>
<gene>
    <name evidence="1" type="ORF">CAZ10_10260</name>
</gene>
<dbReference type="Proteomes" id="UP000194857">
    <property type="component" value="Unassembled WGS sequence"/>
</dbReference>
<name>A0A241XSZ6_PSEAI</name>
<organism evidence="1 2">
    <name type="scientific">Pseudomonas aeruginosa</name>
    <dbReference type="NCBI Taxonomy" id="287"/>
    <lineage>
        <taxon>Bacteria</taxon>
        <taxon>Pseudomonadati</taxon>
        <taxon>Pseudomonadota</taxon>
        <taxon>Gammaproteobacteria</taxon>
        <taxon>Pseudomonadales</taxon>
        <taxon>Pseudomonadaceae</taxon>
        <taxon>Pseudomonas</taxon>
    </lineage>
</organism>
<reference evidence="1 2" key="1">
    <citation type="submission" date="2017-05" db="EMBL/GenBank/DDBJ databases">
        <authorList>
            <person name="Song R."/>
            <person name="Chenine A.L."/>
            <person name="Ruprecht R.M."/>
        </authorList>
    </citation>
    <scope>NUCLEOTIDE SEQUENCE [LARGE SCALE GENOMIC DNA]</scope>
    <source>
        <strain evidence="1 2">S567_C10_BS</strain>
    </source>
</reference>
<accession>A0A241XSZ6</accession>
<dbReference type="AlphaFoldDB" id="A0A241XSZ6"/>